<feature type="domain" description="YdbS-like PH" evidence="2">
    <location>
        <begin position="64"/>
        <end position="139"/>
    </location>
</feature>
<protein>
    <submittedName>
        <fullName evidence="3">Membrane protein</fullName>
    </submittedName>
</protein>
<name>A0A9W6CWZ2_9MICO</name>
<dbReference type="InterPro" id="IPR014529">
    <property type="entry name" value="UCP026631"/>
</dbReference>
<feature type="transmembrane region" description="Helical" evidence="1">
    <location>
        <begin position="256"/>
        <end position="274"/>
    </location>
</feature>
<feature type="domain" description="YdbS-like PH" evidence="2">
    <location>
        <begin position="281"/>
        <end position="338"/>
    </location>
</feature>
<dbReference type="PANTHER" id="PTHR34473">
    <property type="entry name" value="UPF0699 TRANSMEMBRANE PROTEIN YDBS"/>
    <property type="match status" value="1"/>
</dbReference>
<feature type="transmembrane region" description="Helical" evidence="1">
    <location>
        <begin position="231"/>
        <end position="250"/>
    </location>
</feature>
<dbReference type="EMBL" id="BSDP01000001">
    <property type="protein sequence ID" value="GLI27865.1"/>
    <property type="molecule type" value="Genomic_DNA"/>
</dbReference>
<gene>
    <name evidence="3" type="ORF">ARHIZOSPH14_21070</name>
</gene>
<keyword evidence="1" id="KW-0472">Membrane</keyword>
<keyword evidence="1" id="KW-0812">Transmembrane</keyword>
<proteinExistence type="predicted"/>
<dbReference type="PANTHER" id="PTHR34473:SF2">
    <property type="entry name" value="UPF0699 TRANSMEMBRANE PROTEIN YDBT"/>
    <property type="match status" value="1"/>
</dbReference>
<sequence>MIANLRERVVDLFLIAVSPGEPIDPDDFDGDPVSVLVRTGNVGWGLLIVLGILLLLLAGFYLSWRMHTFRITTEAVEVRTGIVFRSHRSARLDRIQGISITKSLIPRLVGAAKLEVAVAGQSASVQLSYLQGGLADALRADILRLASGVKAAKARAAAPEGAMTDAAEAGVVVGATVAAGDPNAPEGDGAHAPGLVQRRVDDLLSPELDPDLAPPESVVHIPLGRVIGSSVLGGSTLAMLIFAGVIVWGLTSGSAWVLFSFVPAVIGLVTYMWSRITKSLRYSIAGTPDGVRVGYGLLSTQNDTLPPGRIHAIQVGQPLLWRPFGWWTIRINVAGQSANASGDAQRRSLVLPVGTLDDVRRVLGLLLPDTSDEVLDAVTATGLVGAGGDDTYVGAPRQAAWLRPFSWRRTGYAIADGVVLIRRGIVWRSLILVPLARTQSVALHHGPVRRALGLGLVRVHTVAGPIAATLPVIGRDEAEACVADVAAGAIEWARLDVSDHWGGAGAR</sequence>
<dbReference type="InterPro" id="IPR005182">
    <property type="entry name" value="YdbS-like_PH"/>
</dbReference>
<keyword evidence="4" id="KW-1185">Reference proteome</keyword>
<evidence type="ECO:0000313" key="4">
    <source>
        <dbReference type="Proteomes" id="UP001144396"/>
    </source>
</evidence>
<accession>A0A9W6CWZ2</accession>
<dbReference type="Proteomes" id="UP001144396">
    <property type="component" value="Unassembled WGS sequence"/>
</dbReference>
<feature type="domain" description="YdbS-like PH" evidence="2">
    <location>
        <begin position="407"/>
        <end position="480"/>
    </location>
</feature>
<evidence type="ECO:0000313" key="3">
    <source>
        <dbReference type="EMBL" id="GLI27865.1"/>
    </source>
</evidence>
<feature type="transmembrane region" description="Helical" evidence="1">
    <location>
        <begin position="42"/>
        <end position="62"/>
    </location>
</feature>
<keyword evidence="1" id="KW-1133">Transmembrane helix</keyword>
<evidence type="ECO:0000256" key="1">
    <source>
        <dbReference type="SAM" id="Phobius"/>
    </source>
</evidence>
<reference evidence="3" key="1">
    <citation type="submission" date="2022-12" db="EMBL/GenBank/DDBJ databases">
        <title>Reference genome sequencing for broad-spectrum identification of bacterial and archaeal isolates by mass spectrometry.</title>
        <authorList>
            <person name="Sekiguchi Y."/>
            <person name="Tourlousse D.M."/>
        </authorList>
    </citation>
    <scope>NUCLEOTIDE SEQUENCE</scope>
    <source>
        <strain evidence="3">14</strain>
    </source>
</reference>
<organism evidence="3 4">
    <name type="scientific">Agromyces rhizosphaerae</name>
    <dbReference type="NCBI Taxonomy" id="88374"/>
    <lineage>
        <taxon>Bacteria</taxon>
        <taxon>Bacillati</taxon>
        <taxon>Actinomycetota</taxon>
        <taxon>Actinomycetes</taxon>
        <taxon>Micrococcales</taxon>
        <taxon>Microbacteriaceae</taxon>
        <taxon>Agromyces</taxon>
    </lineage>
</organism>
<comment type="caution">
    <text evidence="3">The sequence shown here is derived from an EMBL/GenBank/DDBJ whole genome shotgun (WGS) entry which is preliminary data.</text>
</comment>
<dbReference type="Pfam" id="PF03703">
    <property type="entry name" value="bPH_2"/>
    <property type="match status" value="3"/>
</dbReference>
<evidence type="ECO:0000259" key="2">
    <source>
        <dbReference type="Pfam" id="PF03703"/>
    </source>
</evidence>
<dbReference type="PIRSF" id="PIRSF026631">
    <property type="entry name" value="UCP026631"/>
    <property type="match status" value="1"/>
</dbReference>
<dbReference type="AlphaFoldDB" id="A0A9W6CWZ2"/>